<sequence>MSPPQYSHNRRRRPTAESGHFYNFDSSEAGNTKTPESRPPFPPFTLESAQKKVKAAQDSWNTTDPDKVKFGYTPDSIWRNRTTFLQGRDEIAKFLREKWSREKNYRLRKELFSFTDNKIAVQFWYEWSDETGQWWRTYGLEDWTFAENGLMKKRQMSGNDLKISAEERWFKDGVDVNTVEIGEQHW</sequence>
<name>A0ABR3XLB9_9PEZI</name>
<dbReference type="PANTHER" id="PTHR31757:SF0">
    <property type="entry name" value="SLL0781 PROTEIN"/>
    <property type="match status" value="1"/>
</dbReference>
<dbReference type="Proteomes" id="UP001586593">
    <property type="component" value="Unassembled WGS sequence"/>
</dbReference>
<keyword evidence="3" id="KW-1185">Reference proteome</keyword>
<dbReference type="InterPro" id="IPR032710">
    <property type="entry name" value="NTF2-like_dom_sf"/>
</dbReference>
<dbReference type="Gene3D" id="3.10.450.50">
    <property type="match status" value="1"/>
</dbReference>
<dbReference type="SUPFAM" id="SSF54427">
    <property type="entry name" value="NTF2-like"/>
    <property type="match status" value="1"/>
</dbReference>
<reference evidence="2 3" key="1">
    <citation type="journal article" date="2024" name="Commun. Biol.">
        <title>Comparative genomic analysis of thermophilic fungi reveals convergent evolutionary adaptations and gene losses.</title>
        <authorList>
            <person name="Steindorff A.S."/>
            <person name="Aguilar-Pontes M.V."/>
            <person name="Robinson A.J."/>
            <person name="Andreopoulos B."/>
            <person name="LaButti K."/>
            <person name="Kuo A."/>
            <person name="Mondo S."/>
            <person name="Riley R."/>
            <person name="Otillar R."/>
            <person name="Haridas S."/>
            <person name="Lipzen A."/>
            <person name="Grimwood J."/>
            <person name="Schmutz J."/>
            <person name="Clum A."/>
            <person name="Reid I.D."/>
            <person name="Moisan M.C."/>
            <person name="Butler G."/>
            <person name="Nguyen T.T.M."/>
            <person name="Dewar K."/>
            <person name="Conant G."/>
            <person name="Drula E."/>
            <person name="Henrissat B."/>
            <person name="Hansel C."/>
            <person name="Singer S."/>
            <person name="Hutchinson M.I."/>
            <person name="de Vries R.P."/>
            <person name="Natvig D.O."/>
            <person name="Powell A.J."/>
            <person name="Tsang A."/>
            <person name="Grigoriev I.V."/>
        </authorList>
    </citation>
    <scope>NUCLEOTIDE SEQUENCE [LARGE SCALE GENOMIC DNA]</scope>
    <source>
        <strain evidence="2 3">ATCC 24622</strain>
    </source>
</reference>
<evidence type="ECO:0000256" key="1">
    <source>
        <dbReference type="SAM" id="MobiDB-lite"/>
    </source>
</evidence>
<evidence type="ECO:0000313" key="3">
    <source>
        <dbReference type="Proteomes" id="UP001586593"/>
    </source>
</evidence>
<comment type="caution">
    <text evidence="2">The sequence shown here is derived from an EMBL/GenBank/DDBJ whole genome shotgun (WGS) entry which is preliminary data.</text>
</comment>
<dbReference type="PANTHER" id="PTHR31757">
    <property type="entry name" value="SLL0781 PROTEIN"/>
    <property type="match status" value="1"/>
</dbReference>
<proteinExistence type="predicted"/>
<dbReference type="Pfam" id="PF07080">
    <property type="entry name" value="DUF1348"/>
    <property type="match status" value="1"/>
</dbReference>
<protein>
    <recommendedName>
        <fullName evidence="4">DUF1348-domain-containing protein</fullName>
    </recommendedName>
</protein>
<organism evidence="2 3">
    <name type="scientific">Phialemonium thermophilum</name>
    <dbReference type="NCBI Taxonomy" id="223376"/>
    <lineage>
        <taxon>Eukaryota</taxon>
        <taxon>Fungi</taxon>
        <taxon>Dikarya</taxon>
        <taxon>Ascomycota</taxon>
        <taxon>Pezizomycotina</taxon>
        <taxon>Sordariomycetes</taxon>
        <taxon>Sordariomycetidae</taxon>
        <taxon>Cephalothecales</taxon>
        <taxon>Cephalothecaceae</taxon>
        <taxon>Phialemonium</taxon>
    </lineage>
</organism>
<dbReference type="EMBL" id="JAZHXJ010000077">
    <property type="protein sequence ID" value="KAL1876409.1"/>
    <property type="molecule type" value="Genomic_DNA"/>
</dbReference>
<feature type="compositionally biased region" description="Polar residues" evidence="1">
    <location>
        <begin position="24"/>
        <end position="34"/>
    </location>
</feature>
<accession>A0ABR3XLB9</accession>
<evidence type="ECO:0008006" key="4">
    <source>
        <dbReference type="Google" id="ProtNLM"/>
    </source>
</evidence>
<evidence type="ECO:0000313" key="2">
    <source>
        <dbReference type="EMBL" id="KAL1876409.1"/>
    </source>
</evidence>
<gene>
    <name evidence="2" type="ORF">VTK73DRAFT_9348</name>
</gene>
<feature type="region of interest" description="Disordered" evidence="1">
    <location>
        <begin position="1"/>
        <end position="60"/>
    </location>
</feature>
<dbReference type="InterPro" id="IPR009783">
    <property type="entry name" value="DUF1348"/>
</dbReference>